<accession>A0ABW7JMJ5</accession>
<gene>
    <name evidence="1" type="ORF">ACHIPZ_13660</name>
</gene>
<protein>
    <submittedName>
        <fullName evidence="1">Uncharacterized protein</fullName>
    </submittedName>
</protein>
<sequence>MMPLCQKCWHAIDSHPGAGKCNVSTTFSTGHKNACRCTTFVAEHVPTVTGCDNCSATLTAEVEADAKLCSECLADELALDFAQEQAEERSRERARGDR</sequence>
<name>A0ABW7JMJ5_9NOCA</name>
<evidence type="ECO:0000313" key="1">
    <source>
        <dbReference type="EMBL" id="MFH5209232.1"/>
    </source>
</evidence>
<organism evidence="1 2">
    <name type="scientific">Antrihabitans spumae</name>
    <dbReference type="NCBI Taxonomy" id="3373370"/>
    <lineage>
        <taxon>Bacteria</taxon>
        <taxon>Bacillati</taxon>
        <taxon>Actinomycetota</taxon>
        <taxon>Actinomycetes</taxon>
        <taxon>Mycobacteriales</taxon>
        <taxon>Nocardiaceae</taxon>
        <taxon>Antrihabitans</taxon>
    </lineage>
</organism>
<reference evidence="1 2" key="1">
    <citation type="submission" date="2024-10" db="EMBL/GenBank/DDBJ databases">
        <authorList>
            <person name="Riesco R."/>
        </authorList>
    </citation>
    <scope>NUCLEOTIDE SEQUENCE [LARGE SCALE GENOMIC DNA]</scope>
    <source>
        <strain evidence="1 2">NCIMB 15449</strain>
    </source>
</reference>
<evidence type="ECO:0000313" key="2">
    <source>
        <dbReference type="Proteomes" id="UP001609175"/>
    </source>
</evidence>
<dbReference type="EMBL" id="JBIMSO010000051">
    <property type="protein sequence ID" value="MFH5209232.1"/>
    <property type="molecule type" value="Genomic_DNA"/>
</dbReference>
<comment type="caution">
    <text evidence="1">The sequence shown here is derived from an EMBL/GenBank/DDBJ whole genome shotgun (WGS) entry which is preliminary data.</text>
</comment>
<proteinExistence type="predicted"/>
<dbReference type="Proteomes" id="UP001609175">
    <property type="component" value="Unassembled WGS sequence"/>
</dbReference>